<keyword evidence="2 4" id="KW-0067">ATP-binding</keyword>
<dbReference type="InterPro" id="IPR053930">
    <property type="entry name" value="RapZ-like_N"/>
</dbReference>
<dbReference type="PIRSF" id="PIRSF005052">
    <property type="entry name" value="P-loopkin"/>
    <property type="match status" value="1"/>
</dbReference>
<protein>
    <submittedName>
        <fullName evidence="7">RNase adapter RapZ</fullName>
    </submittedName>
</protein>
<gene>
    <name evidence="7" type="primary">rapZ</name>
    <name evidence="7" type="ORF">LIN78_09055</name>
</gene>
<comment type="caution">
    <text evidence="7">The sequence shown here is derived from an EMBL/GenBank/DDBJ whole genome shotgun (WGS) entry which is preliminary data.</text>
</comment>
<sequence>MTSNLTARPPLNLNQSNEPFQLVLITGISGSGKSVALAVLEDSGYYCVDNLPAHFLPQIAEFLSVQGYRKAAISIDARSGQSVSSLPEYLQAFLVAGVDVRLLFLEARSEILVKRFSETRRKHPLSHGELTVAECIELEREQLADVVSGAHRIDTSDMKANQLRTWVKLVVGVEKSQLTLIFQSFGFKHGLPLDADLVFDARALPNPHYDPLLRPLTGKDKPVADFLSNTPSVIAFKADIQAFVEKWLPSFVEENRSYLTVAIGCTGGQHRSVFLVEELAAYFSGANKVLIRHREQQDYRSLPTK</sequence>
<evidence type="ECO:0000256" key="3">
    <source>
        <dbReference type="ARBA" id="ARBA00023134"/>
    </source>
</evidence>
<dbReference type="RefSeq" id="WP_227180475.1">
    <property type="nucleotide sequence ID" value="NZ_JAJBZT010000004.1"/>
</dbReference>
<dbReference type="InterPro" id="IPR027417">
    <property type="entry name" value="P-loop_NTPase"/>
</dbReference>
<dbReference type="Proteomes" id="UP001165395">
    <property type="component" value="Unassembled WGS sequence"/>
</dbReference>
<evidence type="ECO:0000259" key="6">
    <source>
        <dbReference type="Pfam" id="PF22740"/>
    </source>
</evidence>
<dbReference type="HAMAP" id="MF_00636">
    <property type="entry name" value="RapZ_like"/>
    <property type="match status" value="1"/>
</dbReference>
<keyword evidence="3 4" id="KW-0342">GTP-binding</keyword>
<dbReference type="Pfam" id="PF22740">
    <property type="entry name" value="PapZ_C"/>
    <property type="match status" value="1"/>
</dbReference>
<feature type="domain" description="RapZ-like N-terminal" evidence="5">
    <location>
        <begin position="21"/>
        <end position="168"/>
    </location>
</feature>
<evidence type="ECO:0000256" key="1">
    <source>
        <dbReference type="ARBA" id="ARBA00022741"/>
    </source>
</evidence>
<dbReference type="Pfam" id="PF03668">
    <property type="entry name" value="RapZ-like_N"/>
    <property type="match status" value="1"/>
</dbReference>
<keyword evidence="8" id="KW-1185">Reference proteome</keyword>
<feature type="binding site" evidence="4">
    <location>
        <begin position="76"/>
        <end position="79"/>
    </location>
    <ligand>
        <name>GTP</name>
        <dbReference type="ChEBI" id="CHEBI:37565"/>
    </ligand>
</feature>
<evidence type="ECO:0000313" key="7">
    <source>
        <dbReference type="EMBL" id="MCB6183697.1"/>
    </source>
</evidence>
<dbReference type="InterPro" id="IPR005337">
    <property type="entry name" value="RapZ-like"/>
</dbReference>
<dbReference type="NCBIfam" id="NF003828">
    <property type="entry name" value="PRK05416.1"/>
    <property type="match status" value="1"/>
</dbReference>
<organism evidence="7 8">
    <name type="scientific">Leeia speluncae</name>
    <dbReference type="NCBI Taxonomy" id="2884804"/>
    <lineage>
        <taxon>Bacteria</taxon>
        <taxon>Pseudomonadati</taxon>
        <taxon>Pseudomonadota</taxon>
        <taxon>Betaproteobacteria</taxon>
        <taxon>Neisseriales</taxon>
        <taxon>Leeiaceae</taxon>
        <taxon>Leeia</taxon>
    </lineage>
</organism>
<dbReference type="InterPro" id="IPR053931">
    <property type="entry name" value="RapZ_C"/>
</dbReference>
<keyword evidence="1 4" id="KW-0547">Nucleotide-binding</keyword>
<proteinExistence type="inferred from homology"/>
<evidence type="ECO:0000313" key="8">
    <source>
        <dbReference type="Proteomes" id="UP001165395"/>
    </source>
</evidence>
<name>A0ABS8D691_9NEIS</name>
<dbReference type="EMBL" id="JAJBZT010000004">
    <property type="protein sequence ID" value="MCB6183697.1"/>
    <property type="molecule type" value="Genomic_DNA"/>
</dbReference>
<evidence type="ECO:0000259" key="5">
    <source>
        <dbReference type="Pfam" id="PF03668"/>
    </source>
</evidence>
<evidence type="ECO:0000256" key="4">
    <source>
        <dbReference type="HAMAP-Rule" id="MF_00636"/>
    </source>
</evidence>
<accession>A0ABS8D691</accession>
<dbReference type="SUPFAM" id="SSF52540">
    <property type="entry name" value="P-loop containing nucleoside triphosphate hydrolases"/>
    <property type="match status" value="1"/>
</dbReference>
<feature type="domain" description="RapZ C-terminal" evidence="6">
    <location>
        <begin position="179"/>
        <end position="296"/>
    </location>
</feature>
<dbReference type="PANTHER" id="PTHR30448">
    <property type="entry name" value="RNASE ADAPTER PROTEIN RAPZ"/>
    <property type="match status" value="1"/>
</dbReference>
<feature type="binding site" evidence="4">
    <location>
        <begin position="27"/>
        <end position="34"/>
    </location>
    <ligand>
        <name>ATP</name>
        <dbReference type="ChEBI" id="CHEBI:30616"/>
    </ligand>
</feature>
<reference evidence="7" key="1">
    <citation type="submission" date="2021-10" db="EMBL/GenBank/DDBJ databases">
        <title>The complete genome sequence of Leeia sp. TBRC 13508.</title>
        <authorList>
            <person name="Charoenyingcharoen P."/>
            <person name="Yukphan P."/>
        </authorList>
    </citation>
    <scope>NUCLEOTIDE SEQUENCE</scope>
    <source>
        <strain evidence="7">TBRC 13508</strain>
    </source>
</reference>
<evidence type="ECO:0000256" key="2">
    <source>
        <dbReference type="ARBA" id="ARBA00022840"/>
    </source>
</evidence>
<dbReference type="PANTHER" id="PTHR30448:SF0">
    <property type="entry name" value="RNASE ADAPTER PROTEIN RAPZ"/>
    <property type="match status" value="1"/>
</dbReference>